<evidence type="ECO:0000313" key="3">
    <source>
        <dbReference type="Proteomes" id="UP000317770"/>
    </source>
</evidence>
<organism evidence="2 3">
    <name type="scientific">Peribacillus simplex</name>
    <dbReference type="NCBI Taxonomy" id="1478"/>
    <lineage>
        <taxon>Bacteria</taxon>
        <taxon>Bacillati</taxon>
        <taxon>Bacillota</taxon>
        <taxon>Bacilli</taxon>
        <taxon>Bacillales</taxon>
        <taxon>Bacillaceae</taxon>
        <taxon>Peribacillus</taxon>
    </lineage>
</organism>
<evidence type="ECO:0000313" key="2">
    <source>
        <dbReference type="EMBL" id="TVX80691.1"/>
    </source>
</evidence>
<dbReference type="InterPro" id="IPR025953">
    <property type="entry name" value="YlbD_coat"/>
</dbReference>
<feature type="region of interest" description="Disordered" evidence="1">
    <location>
        <begin position="56"/>
        <end position="85"/>
    </location>
</feature>
<protein>
    <recommendedName>
        <fullName evidence="4">Coat protein</fullName>
    </recommendedName>
</protein>
<proteinExistence type="predicted"/>
<dbReference type="AlphaFoldDB" id="A0A8B5XYY7"/>
<feature type="region of interest" description="Disordered" evidence="1">
    <location>
        <begin position="124"/>
        <end position="151"/>
    </location>
</feature>
<accession>A0A8B5XYY7</accession>
<reference evidence="2 3" key="1">
    <citation type="submission" date="2019-07" db="EMBL/GenBank/DDBJ databases">
        <title>Genome assembly of Bacillus simplex strain GGC-P6A.</title>
        <authorList>
            <person name="Jennings M.E."/>
            <person name="Barton H.A."/>
        </authorList>
    </citation>
    <scope>NUCLEOTIDE SEQUENCE [LARGE SCALE GENOMIC DNA]</scope>
    <source>
        <strain evidence="2 3">GGC-P6A</strain>
    </source>
</reference>
<evidence type="ECO:0008006" key="4">
    <source>
        <dbReference type="Google" id="ProtNLM"/>
    </source>
</evidence>
<evidence type="ECO:0000256" key="1">
    <source>
        <dbReference type="SAM" id="MobiDB-lite"/>
    </source>
</evidence>
<name>A0A8B5XYY7_9BACI</name>
<dbReference type="EMBL" id="VNKI01000005">
    <property type="protein sequence ID" value="TVX80691.1"/>
    <property type="molecule type" value="Genomic_DNA"/>
</dbReference>
<dbReference type="Proteomes" id="UP000317770">
    <property type="component" value="Unassembled WGS sequence"/>
</dbReference>
<comment type="caution">
    <text evidence="2">The sequence shown here is derived from an EMBL/GenBank/DDBJ whole genome shotgun (WGS) entry which is preliminary data.</text>
</comment>
<sequence>MSKCEVRVMAKRKRPSVDGFREFVKEHPHLVNEVRSKQATWQELFEEWYLLGEDHPRWQADGSAGESKVNTGSPSPPVEKEDQSNELIGSLMSAVKNMDMGQIQQYITNANQAIGAIQGVLSAFQGNKSGDTSPPPKEKEQRANPFLFTKD</sequence>
<dbReference type="Pfam" id="PF14071">
    <property type="entry name" value="YlbD_coat"/>
    <property type="match status" value="1"/>
</dbReference>
<gene>
    <name evidence="2" type="ORF">FQP34_11970</name>
</gene>